<name>X6NQD0_RETFI</name>
<dbReference type="Proteomes" id="UP000023152">
    <property type="component" value="Unassembled WGS sequence"/>
</dbReference>
<accession>X6NQD0</accession>
<organism evidence="1 2">
    <name type="scientific">Reticulomyxa filosa</name>
    <dbReference type="NCBI Taxonomy" id="46433"/>
    <lineage>
        <taxon>Eukaryota</taxon>
        <taxon>Sar</taxon>
        <taxon>Rhizaria</taxon>
        <taxon>Retaria</taxon>
        <taxon>Foraminifera</taxon>
        <taxon>Monothalamids</taxon>
        <taxon>Reticulomyxidae</taxon>
        <taxon>Reticulomyxa</taxon>
    </lineage>
</organism>
<protein>
    <submittedName>
        <fullName evidence="1">Uncharacterized protein</fullName>
    </submittedName>
</protein>
<evidence type="ECO:0000313" key="1">
    <source>
        <dbReference type="EMBL" id="ETO27577.1"/>
    </source>
</evidence>
<dbReference type="EMBL" id="ASPP01007172">
    <property type="protein sequence ID" value="ETO27577.1"/>
    <property type="molecule type" value="Genomic_DNA"/>
</dbReference>
<reference evidence="1 2" key="1">
    <citation type="journal article" date="2013" name="Curr. Biol.">
        <title>The Genome of the Foraminiferan Reticulomyxa filosa.</title>
        <authorList>
            <person name="Glockner G."/>
            <person name="Hulsmann N."/>
            <person name="Schleicher M."/>
            <person name="Noegel A.A."/>
            <person name="Eichinger L."/>
            <person name="Gallinger C."/>
            <person name="Pawlowski J."/>
            <person name="Sierra R."/>
            <person name="Euteneuer U."/>
            <person name="Pillet L."/>
            <person name="Moustafa A."/>
            <person name="Platzer M."/>
            <person name="Groth M."/>
            <person name="Szafranski K."/>
            <person name="Schliwa M."/>
        </authorList>
    </citation>
    <scope>NUCLEOTIDE SEQUENCE [LARGE SCALE GENOMIC DNA]</scope>
</reference>
<sequence length="87" mass="10704">MFAIDKNRRKMKCILKYEDWWIFLKFEKMLNFETSRISPLYNRQLKFKTTQNKFYFQLLVTFHATFFKAIEQIKPTNGINKKKGQQL</sequence>
<keyword evidence="2" id="KW-1185">Reference proteome</keyword>
<evidence type="ECO:0000313" key="2">
    <source>
        <dbReference type="Proteomes" id="UP000023152"/>
    </source>
</evidence>
<proteinExistence type="predicted"/>
<dbReference type="AlphaFoldDB" id="X6NQD0"/>
<comment type="caution">
    <text evidence="1">The sequence shown here is derived from an EMBL/GenBank/DDBJ whole genome shotgun (WGS) entry which is preliminary data.</text>
</comment>
<gene>
    <name evidence="1" type="ORF">RFI_09557</name>
</gene>